<evidence type="ECO:0000313" key="1">
    <source>
        <dbReference type="EMBL" id="MCP9610602.1"/>
    </source>
</evidence>
<name>A0ABT1MD90_9BACT</name>
<sequence>MRALFLIPARGGSKGIPRKNIKKLGGRPLIYYTIDAARGIASDNDICVSTDDDEIIEVVREYGLSVPFKRPEELATDRAGSYEVIMHALKYYEDRGIYYDVVVLLQPTSPFRTARHIREAISLYDSSYDMVVSVIETDKNPYFVLFEEDKNGYLQRSKDGHFTRRQDCPKVYEYNGAIYVMNVDSLKSKSLGEFSKNVKYVMNNIDNVDLDTPLDWEFAEFLIAKRNGRRK</sequence>
<dbReference type="InterPro" id="IPR029044">
    <property type="entry name" value="Nucleotide-diphossugar_trans"/>
</dbReference>
<dbReference type="InterPro" id="IPR003329">
    <property type="entry name" value="Cytidylyl_trans"/>
</dbReference>
<dbReference type="Gene3D" id="3.90.550.10">
    <property type="entry name" value="Spore Coat Polysaccharide Biosynthesis Protein SpsA, Chain A"/>
    <property type="match status" value="1"/>
</dbReference>
<dbReference type="InterPro" id="IPR050793">
    <property type="entry name" value="CMP-NeuNAc_synthase"/>
</dbReference>
<reference evidence="1 2" key="1">
    <citation type="submission" date="2022-07" db="EMBL/GenBank/DDBJ databases">
        <title>Fecal culturing of patients with breast cancer.</title>
        <authorList>
            <person name="Teng N.M.Y."/>
            <person name="Kiu R."/>
            <person name="Evans R."/>
            <person name="Baker D.J."/>
            <person name="Zenner C."/>
            <person name="Robinson S.D."/>
            <person name="Hall L.J."/>
        </authorList>
    </citation>
    <scope>NUCLEOTIDE SEQUENCE [LARGE SCALE GENOMIC DNA]</scope>
    <source>
        <strain evidence="1 2">LH1063</strain>
    </source>
</reference>
<dbReference type="GO" id="GO:0016779">
    <property type="term" value="F:nucleotidyltransferase activity"/>
    <property type="evidence" value="ECO:0007669"/>
    <property type="project" value="UniProtKB-KW"/>
</dbReference>
<evidence type="ECO:0000313" key="2">
    <source>
        <dbReference type="Proteomes" id="UP001205603"/>
    </source>
</evidence>
<gene>
    <name evidence="1" type="ORF">NMU02_00645</name>
</gene>
<dbReference type="PANTHER" id="PTHR21485:SF6">
    <property type="entry name" value="N-ACYLNEURAMINATE CYTIDYLYLTRANSFERASE-RELATED"/>
    <property type="match status" value="1"/>
</dbReference>
<organism evidence="1 2">
    <name type="scientific">Coprobacter tertius</name>
    <dbReference type="NCBI Taxonomy" id="2944915"/>
    <lineage>
        <taxon>Bacteria</taxon>
        <taxon>Pseudomonadati</taxon>
        <taxon>Bacteroidota</taxon>
        <taxon>Bacteroidia</taxon>
        <taxon>Bacteroidales</taxon>
        <taxon>Barnesiellaceae</taxon>
        <taxon>Coprobacter</taxon>
    </lineage>
</organism>
<dbReference type="Proteomes" id="UP001205603">
    <property type="component" value="Unassembled WGS sequence"/>
</dbReference>
<dbReference type="SUPFAM" id="SSF53448">
    <property type="entry name" value="Nucleotide-diphospho-sugar transferases"/>
    <property type="match status" value="1"/>
</dbReference>
<dbReference type="CDD" id="cd02513">
    <property type="entry name" value="CMP-NeuAc_Synthase"/>
    <property type="match status" value="1"/>
</dbReference>
<dbReference type="PANTHER" id="PTHR21485">
    <property type="entry name" value="HAD SUPERFAMILY MEMBERS CMAS AND KDSC"/>
    <property type="match status" value="1"/>
</dbReference>
<keyword evidence="2" id="KW-1185">Reference proteome</keyword>
<keyword evidence="1" id="KW-0548">Nucleotidyltransferase</keyword>
<dbReference type="RefSeq" id="WP_255025133.1">
    <property type="nucleotide sequence ID" value="NZ_JANDHW010000001.1"/>
</dbReference>
<accession>A0ABT1MD90</accession>
<comment type="caution">
    <text evidence="1">The sequence shown here is derived from an EMBL/GenBank/DDBJ whole genome shotgun (WGS) entry which is preliminary data.</text>
</comment>
<dbReference type="Pfam" id="PF02348">
    <property type="entry name" value="CTP_transf_3"/>
    <property type="match status" value="1"/>
</dbReference>
<proteinExistence type="predicted"/>
<keyword evidence="1" id="KW-0808">Transferase</keyword>
<protein>
    <submittedName>
        <fullName evidence="1">Acylneuraminate cytidylyltransferase family protein</fullName>
    </submittedName>
</protein>
<dbReference type="EMBL" id="JANDHW010000001">
    <property type="protein sequence ID" value="MCP9610602.1"/>
    <property type="molecule type" value="Genomic_DNA"/>
</dbReference>